<dbReference type="EMBL" id="JBHUIK010000005">
    <property type="protein sequence ID" value="MFD2215787.1"/>
    <property type="molecule type" value="Genomic_DNA"/>
</dbReference>
<feature type="transmembrane region" description="Helical" evidence="1">
    <location>
        <begin position="12"/>
        <end position="37"/>
    </location>
</feature>
<proteinExistence type="predicted"/>
<evidence type="ECO:0000256" key="1">
    <source>
        <dbReference type="SAM" id="Phobius"/>
    </source>
</evidence>
<dbReference type="Pfam" id="PF14808">
    <property type="entry name" value="TMEM164"/>
    <property type="match status" value="1"/>
</dbReference>
<accession>A0ABW5C0W4</accession>
<keyword evidence="1" id="KW-0812">Transmembrane</keyword>
<sequence>MEGIFFPQTDQAFTLFSPVHLVTLFIFILLIVFIYLVRNVLRQEPYNKIARITLFFIMIFSEISLHIWLYWFDSWTYTHSLPLHLSSITILLSAVMLLTKSYSLFEFTFFAGVGSAVQAMITPDISHYTFPHYRYVHFFVSHGSTVLANLFMVFVGGFRPQFKSIWKAFIWLNVYAAFIFVLNLILGGNYMYISRKPVNPSMIDYFGQWPWYIIPLEFVALGTFFLLFLPFWLVKLISKMR</sequence>
<dbReference type="RefSeq" id="WP_379052893.1">
    <property type="nucleotide sequence ID" value="NZ_JBHUIK010000005.1"/>
</dbReference>
<protein>
    <submittedName>
        <fullName evidence="2">TIGR02206 family membrane protein</fullName>
    </submittedName>
</protein>
<feature type="transmembrane region" description="Helical" evidence="1">
    <location>
        <begin position="104"/>
        <end position="123"/>
    </location>
</feature>
<feature type="transmembrane region" description="Helical" evidence="1">
    <location>
        <begin position="212"/>
        <end position="234"/>
    </location>
</feature>
<feature type="transmembrane region" description="Helical" evidence="1">
    <location>
        <begin position="170"/>
        <end position="192"/>
    </location>
</feature>
<gene>
    <name evidence="2" type="ORF">ACFSKK_19060</name>
</gene>
<feature type="transmembrane region" description="Helical" evidence="1">
    <location>
        <begin position="135"/>
        <end position="158"/>
    </location>
</feature>
<dbReference type="InterPro" id="IPR011737">
    <property type="entry name" value="CHP02206_TP0381"/>
</dbReference>
<name>A0ABW5C0W4_9BACI</name>
<dbReference type="Proteomes" id="UP001597318">
    <property type="component" value="Unassembled WGS sequence"/>
</dbReference>
<reference evidence="3" key="1">
    <citation type="journal article" date="2019" name="Int. J. Syst. Evol. Microbiol.">
        <title>The Global Catalogue of Microorganisms (GCM) 10K type strain sequencing project: providing services to taxonomists for standard genome sequencing and annotation.</title>
        <authorList>
            <consortium name="The Broad Institute Genomics Platform"/>
            <consortium name="The Broad Institute Genome Sequencing Center for Infectious Disease"/>
            <person name="Wu L."/>
            <person name="Ma J."/>
        </authorList>
    </citation>
    <scope>NUCLEOTIDE SEQUENCE [LARGE SCALE GENOMIC DNA]</scope>
    <source>
        <strain evidence="3">CGMCC 1.15474</strain>
    </source>
</reference>
<evidence type="ECO:0000313" key="2">
    <source>
        <dbReference type="EMBL" id="MFD2215787.1"/>
    </source>
</evidence>
<dbReference type="NCBIfam" id="TIGR02206">
    <property type="entry name" value="intg_mem_TP0381"/>
    <property type="match status" value="1"/>
</dbReference>
<comment type="caution">
    <text evidence="2">The sequence shown here is derived from an EMBL/GenBank/DDBJ whole genome shotgun (WGS) entry which is preliminary data.</text>
</comment>
<feature type="transmembrane region" description="Helical" evidence="1">
    <location>
        <begin position="77"/>
        <end position="97"/>
    </location>
</feature>
<keyword evidence="1" id="KW-1133">Transmembrane helix</keyword>
<keyword evidence="3" id="KW-1185">Reference proteome</keyword>
<keyword evidence="1" id="KW-0472">Membrane</keyword>
<evidence type="ECO:0000313" key="3">
    <source>
        <dbReference type="Proteomes" id="UP001597318"/>
    </source>
</evidence>
<feature type="transmembrane region" description="Helical" evidence="1">
    <location>
        <begin position="49"/>
        <end position="71"/>
    </location>
</feature>
<organism evidence="2 3">
    <name type="scientific">Metabacillus endolithicus</name>
    <dbReference type="NCBI Taxonomy" id="1535204"/>
    <lineage>
        <taxon>Bacteria</taxon>
        <taxon>Bacillati</taxon>
        <taxon>Bacillota</taxon>
        <taxon>Bacilli</taxon>
        <taxon>Bacillales</taxon>
        <taxon>Bacillaceae</taxon>
        <taxon>Metabacillus</taxon>
    </lineage>
</organism>